<dbReference type="Proteomes" id="UP000828048">
    <property type="component" value="Chromosome 3"/>
</dbReference>
<evidence type="ECO:0000313" key="2">
    <source>
        <dbReference type="Proteomes" id="UP000828048"/>
    </source>
</evidence>
<reference evidence="1 2" key="1">
    <citation type="journal article" date="2021" name="Hortic Res">
        <title>High-quality reference genome and annotation aids understanding of berry development for evergreen blueberry (Vaccinium darrowii).</title>
        <authorList>
            <person name="Yu J."/>
            <person name="Hulse-Kemp A.M."/>
            <person name="Babiker E."/>
            <person name="Staton M."/>
        </authorList>
    </citation>
    <scope>NUCLEOTIDE SEQUENCE [LARGE SCALE GENOMIC DNA]</scope>
    <source>
        <strain evidence="2">cv. NJ 8807/NJ 8810</strain>
        <tissue evidence="1">Young leaf</tissue>
    </source>
</reference>
<keyword evidence="2" id="KW-1185">Reference proteome</keyword>
<gene>
    <name evidence="1" type="ORF">Vadar_032962</name>
</gene>
<accession>A0ACB7Z061</accession>
<protein>
    <submittedName>
        <fullName evidence="1">Uncharacterized protein</fullName>
    </submittedName>
</protein>
<comment type="caution">
    <text evidence="1">The sequence shown here is derived from an EMBL/GenBank/DDBJ whole genome shotgun (WGS) entry which is preliminary data.</text>
</comment>
<organism evidence="1 2">
    <name type="scientific">Vaccinium darrowii</name>
    <dbReference type="NCBI Taxonomy" id="229202"/>
    <lineage>
        <taxon>Eukaryota</taxon>
        <taxon>Viridiplantae</taxon>
        <taxon>Streptophyta</taxon>
        <taxon>Embryophyta</taxon>
        <taxon>Tracheophyta</taxon>
        <taxon>Spermatophyta</taxon>
        <taxon>Magnoliopsida</taxon>
        <taxon>eudicotyledons</taxon>
        <taxon>Gunneridae</taxon>
        <taxon>Pentapetalae</taxon>
        <taxon>asterids</taxon>
        <taxon>Ericales</taxon>
        <taxon>Ericaceae</taxon>
        <taxon>Vaccinioideae</taxon>
        <taxon>Vaccinieae</taxon>
        <taxon>Vaccinium</taxon>
    </lineage>
</organism>
<name>A0ACB7Z061_9ERIC</name>
<proteinExistence type="predicted"/>
<sequence>MTGTMTKFSFTFKISFGGTIVHGPEIKYEGGRTAECRVSPESWTYSELLQNIRDFGLKGTFSISYMQSNPRMNSTLVPLTNDGELRNAFAIGGSKNENDLFVHGGHESGDEEEDDCQNGVTPLELPFEGPSKRSKRKRLPKNVPSSMSQDQNAGQGKRKKPSGPFIYFSAALRKNLRESEHNIDDQNRTALPSIVKLLQKLTQEQREAIKSMELGGLLELRCTRLHHDLLQWLVDKFDPSRCLLCVHGRELVLTITEVQRLLGIHGCGSDIMLAGFSDQVFKKLCFDLKVEQGVITLKALGTYLTDCKDVTLEFKRKFVLYMLGSFLCPTSQSYVTENYLHFVRDVDTLNESNWAKLTLQCLANGIRESRRTGRRTPNGCLFHLELFYVDHVIPATCQVVRDPSTSTLAHWGSKEITNIVRLLKSGVDGFERDEVHVNFRMFGERNETSPTKKGVSPLGGMKKTEKDNDMEVVKGKLGELLEAVGKLQQVGRPSNEELQVQVKDGKRVEKVVENNSGKGGQHQHPLSTFRTPSKMELKMNEEIQVQVEDGKRVGKLVEINSGKGGQHQHPRCTFGTHSKMELKMNEEIQVQVEDGKRVGNLVEINSGKGGQHQHPRCTFGNPSKMELKMNEMKVQDNLGTLKACTTPKTKQTVQRTTLRDDVVSLSSETGSEFGRHVTTSVLPKTKKLNKIPLNHEKPPMMQKPDALPKVVLEGHKRRGGKQMRLHLMSKMGPLSLTRKRGSMPTLTTLELKKSACQDP</sequence>
<evidence type="ECO:0000313" key="1">
    <source>
        <dbReference type="EMBL" id="KAH7859200.1"/>
    </source>
</evidence>
<dbReference type="EMBL" id="CM037153">
    <property type="protein sequence ID" value="KAH7859200.1"/>
    <property type="molecule type" value="Genomic_DNA"/>
</dbReference>